<dbReference type="Pfam" id="PF23493">
    <property type="entry name" value="CysS_C"/>
    <property type="match status" value="1"/>
</dbReference>
<proteinExistence type="predicted"/>
<reference evidence="5 6" key="1">
    <citation type="submission" date="2020-07" db="EMBL/GenBank/DDBJ databases">
        <title>Sequencing the genomes of 1000 actinobacteria strains.</title>
        <authorList>
            <person name="Klenk H.-P."/>
        </authorList>
    </citation>
    <scope>NUCLEOTIDE SEQUENCE [LARGE SCALE GENOMIC DNA]</scope>
    <source>
        <strain evidence="5 6">DSM 24723</strain>
    </source>
</reference>
<dbReference type="InterPro" id="IPR056411">
    <property type="entry name" value="CysS_C"/>
</dbReference>
<evidence type="ECO:0008006" key="7">
    <source>
        <dbReference type="Google" id="ProtNLM"/>
    </source>
</evidence>
<gene>
    <name evidence="5" type="ORF">BJY28_002769</name>
</gene>
<feature type="transmembrane region" description="Helical" evidence="2">
    <location>
        <begin position="24"/>
        <end position="45"/>
    </location>
</feature>
<accession>A0A852X9W4</accession>
<name>A0A852X9W4_9MICO</name>
<evidence type="ECO:0000313" key="5">
    <source>
        <dbReference type="EMBL" id="NYG38300.1"/>
    </source>
</evidence>
<feature type="domain" description="YqeB PH" evidence="4">
    <location>
        <begin position="13"/>
        <end position="161"/>
    </location>
</feature>
<dbReference type="AlphaFoldDB" id="A0A852X9W4"/>
<dbReference type="InterPro" id="IPR057798">
    <property type="entry name" value="PH_YqeB"/>
</dbReference>
<dbReference type="Proteomes" id="UP000592181">
    <property type="component" value="Unassembled WGS sequence"/>
</dbReference>
<organism evidence="5 6">
    <name type="scientific">Janibacter alkaliphilus</name>
    <dbReference type="NCBI Taxonomy" id="1069963"/>
    <lineage>
        <taxon>Bacteria</taxon>
        <taxon>Bacillati</taxon>
        <taxon>Actinomycetota</taxon>
        <taxon>Actinomycetes</taxon>
        <taxon>Micrococcales</taxon>
        <taxon>Intrasporangiaceae</taxon>
        <taxon>Janibacter</taxon>
    </lineage>
</organism>
<feature type="compositionally biased region" description="Basic and acidic residues" evidence="1">
    <location>
        <begin position="221"/>
        <end position="231"/>
    </location>
</feature>
<evidence type="ECO:0000259" key="4">
    <source>
        <dbReference type="Pfam" id="PF23494"/>
    </source>
</evidence>
<evidence type="ECO:0000313" key="6">
    <source>
        <dbReference type="Proteomes" id="UP000592181"/>
    </source>
</evidence>
<feature type="transmembrane region" description="Helical" evidence="2">
    <location>
        <begin position="65"/>
        <end position="83"/>
    </location>
</feature>
<evidence type="ECO:0000256" key="1">
    <source>
        <dbReference type="SAM" id="MobiDB-lite"/>
    </source>
</evidence>
<feature type="region of interest" description="Disordered" evidence="1">
    <location>
        <begin position="192"/>
        <end position="231"/>
    </location>
</feature>
<evidence type="ECO:0000256" key="2">
    <source>
        <dbReference type="SAM" id="Phobius"/>
    </source>
</evidence>
<keyword evidence="2" id="KW-0812">Transmembrane</keyword>
<keyword evidence="6" id="KW-1185">Reference proteome</keyword>
<protein>
    <recommendedName>
        <fullName evidence="7">PH domain-containing protein</fullName>
    </recommendedName>
</protein>
<sequence length="231" mass="25109">MTPAVPTPRLPVTVELTRTFKTGLALVPLVLGLVLAAVSPFAHEWLDDQIGISGPFGLVERMPKVWRYLVLGGAGLVVGLLMVDDVTKNAGVVVVHDDHLEVGQGEPQRWVARRAVGAAFRDGTHLVLLGRHGEMLARVSVEDLPGDDLSAALTAAGYPWREGGDPFAAEYRSWLDGSPELSAEQHALLRRRAEAENPETEAALDPDLREHGLVVRPGPKGRLEWRPARRP</sequence>
<comment type="caution">
    <text evidence="5">The sequence shown here is derived from an EMBL/GenBank/DDBJ whole genome shotgun (WGS) entry which is preliminary data.</text>
</comment>
<evidence type="ECO:0000259" key="3">
    <source>
        <dbReference type="Pfam" id="PF23493"/>
    </source>
</evidence>
<dbReference type="EMBL" id="JACBZX010000001">
    <property type="protein sequence ID" value="NYG38300.1"/>
    <property type="molecule type" value="Genomic_DNA"/>
</dbReference>
<feature type="domain" description="Cysteinyl-tRNA ligase anticodon binding" evidence="3">
    <location>
        <begin position="178"/>
        <end position="226"/>
    </location>
</feature>
<keyword evidence="2" id="KW-1133">Transmembrane helix</keyword>
<dbReference type="RefSeq" id="WP_425485716.1">
    <property type="nucleotide sequence ID" value="NZ_JACBZX010000001.1"/>
</dbReference>
<dbReference type="Pfam" id="PF23494">
    <property type="entry name" value="bPH_10"/>
    <property type="match status" value="1"/>
</dbReference>
<keyword evidence="2" id="KW-0472">Membrane</keyword>